<accession>A0AAN9QGC3</accession>
<dbReference type="AlphaFoldDB" id="A0AAN9QGC3"/>
<reference evidence="1 2" key="1">
    <citation type="submission" date="2024-01" db="EMBL/GenBank/DDBJ databases">
        <title>The genomes of 5 underutilized Papilionoideae crops provide insights into root nodulation and disease resistanc.</title>
        <authorList>
            <person name="Jiang F."/>
        </authorList>
    </citation>
    <scope>NUCLEOTIDE SEQUENCE [LARGE SCALE GENOMIC DNA]</scope>
    <source>
        <strain evidence="1">JINMINGXINNONG_FW02</strain>
        <tissue evidence="1">Leaves</tissue>
    </source>
</reference>
<evidence type="ECO:0000313" key="2">
    <source>
        <dbReference type="Proteomes" id="UP001374584"/>
    </source>
</evidence>
<organism evidence="1 2">
    <name type="scientific">Phaseolus coccineus</name>
    <name type="common">Scarlet runner bean</name>
    <name type="synonym">Phaseolus multiflorus</name>
    <dbReference type="NCBI Taxonomy" id="3886"/>
    <lineage>
        <taxon>Eukaryota</taxon>
        <taxon>Viridiplantae</taxon>
        <taxon>Streptophyta</taxon>
        <taxon>Embryophyta</taxon>
        <taxon>Tracheophyta</taxon>
        <taxon>Spermatophyta</taxon>
        <taxon>Magnoliopsida</taxon>
        <taxon>eudicotyledons</taxon>
        <taxon>Gunneridae</taxon>
        <taxon>Pentapetalae</taxon>
        <taxon>rosids</taxon>
        <taxon>fabids</taxon>
        <taxon>Fabales</taxon>
        <taxon>Fabaceae</taxon>
        <taxon>Papilionoideae</taxon>
        <taxon>50 kb inversion clade</taxon>
        <taxon>NPAAA clade</taxon>
        <taxon>indigoferoid/millettioid clade</taxon>
        <taxon>Phaseoleae</taxon>
        <taxon>Phaseolus</taxon>
    </lineage>
</organism>
<keyword evidence="2" id="KW-1185">Reference proteome</keyword>
<name>A0AAN9QGC3_PHACN</name>
<dbReference type="EMBL" id="JAYMYR010000011">
    <property type="protein sequence ID" value="KAK7333891.1"/>
    <property type="molecule type" value="Genomic_DNA"/>
</dbReference>
<sequence>MISICFQGLDCGCGPSWEKHVEEEWCELGGEATRLRTGSDGWICNTVEMEPLGLQLLRKYLESPIWIVRLLLPPNALKGSKHRGGKESGIALEACMEWF</sequence>
<evidence type="ECO:0000313" key="1">
    <source>
        <dbReference type="EMBL" id="KAK7333891.1"/>
    </source>
</evidence>
<protein>
    <submittedName>
        <fullName evidence="1">Uncharacterized protein</fullName>
    </submittedName>
</protein>
<proteinExistence type="predicted"/>
<comment type="caution">
    <text evidence="1">The sequence shown here is derived from an EMBL/GenBank/DDBJ whole genome shotgun (WGS) entry which is preliminary data.</text>
</comment>
<dbReference type="Proteomes" id="UP001374584">
    <property type="component" value="Unassembled WGS sequence"/>
</dbReference>
<gene>
    <name evidence="1" type="ORF">VNO80_30672</name>
</gene>